<dbReference type="OrthoDB" id="392610at2759"/>
<keyword evidence="2" id="KW-0812">Transmembrane</keyword>
<feature type="compositionally biased region" description="Acidic residues" evidence="1">
    <location>
        <begin position="167"/>
        <end position="238"/>
    </location>
</feature>
<proteinExistence type="predicted"/>
<dbReference type="Proteomes" id="UP000018538">
    <property type="component" value="Unassembled WGS sequence"/>
</dbReference>
<feature type="region of interest" description="Disordered" evidence="1">
    <location>
        <begin position="696"/>
        <end position="727"/>
    </location>
</feature>
<accession>V7PN97</accession>
<feature type="transmembrane region" description="Helical" evidence="2">
    <location>
        <begin position="1928"/>
        <end position="1947"/>
    </location>
</feature>
<gene>
    <name evidence="3" type="ORF">YYC_02555</name>
</gene>
<organism evidence="3 4">
    <name type="scientific">Plasmodium yoelii 17X</name>
    <dbReference type="NCBI Taxonomy" id="1323249"/>
    <lineage>
        <taxon>Eukaryota</taxon>
        <taxon>Sar</taxon>
        <taxon>Alveolata</taxon>
        <taxon>Apicomplexa</taxon>
        <taxon>Aconoidasida</taxon>
        <taxon>Haemosporida</taxon>
        <taxon>Plasmodiidae</taxon>
        <taxon>Plasmodium</taxon>
        <taxon>Plasmodium (Vinckeia)</taxon>
    </lineage>
</organism>
<keyword evidence="2" id="KW-0472">Membrane</keyword>
<feature type="transmembrane region" description="Helical" evidence="2">
    <location>
        <begin position="2016"/>
        <end position="2033"/>
    </location>
</feature>
<reference evidence="3 4" key="1">
    <citation type="submission" date="2013-11" db="EMBL/GenBank/DDBJ databases">
        <title>The Genome Sequence of Plasmodium yoelii 17X.</title>
        <authorList>
            <consortium name="The Broad Institute Genomics Platform"/>
            <consortium name="The Broad Institute Genome Sequencing Center for Infectious Disease"/>
            <person name="Neafsey D."/>
            <person name="Adams J."/>
            <person name="Walker B."/>
            <person name="Young S.K."/>
            <person name="Zeng Q."/>
            <person name="Gargeya S."/>
            <person name="Fitzgerald M."/>
            <person name="Haas B."/>
            <person name="Abouelleil A."/>
            <person name="Alvarado L."/>
            <person name="Chapman S.B."/>
            <person name="Gainer-Dewar J."/>
            <person name="Goldberg J."/>
            <person name="Griggs A."/>
            <person name="Gujja S."/>
            <person name="Hansen M."/>
            <person name="Howarth C."/>
            <person name="Imamovic A."/>
            <person name="Ireland A."/>
            <person name="Larimer J."/>
            <person name="McCowan C."/>
            <person name="Murphy C."/>
            <person name="Pearson M."/>
            <person name="Poon T.W."/>
            <person name="Priest M."/>
            <person name="Roberts A."/>
            <person name="Saif S."/>
            <person name="Shea T."/>
            <person name="Sykes S."/>
            <person name="Wortman J."/>
            <person name="Nusbaum C."/>
            <person name="Birren B."/>
        </authorList>
    </citation>
    <scope>NUCLEOTIDE SEQUENCE [LARGE SCALE GENOMIC DNA]</scope>
    <source>
        <strain evidence="3 4">17X</strain>
    </source>
</reference>
<dbReference type="EMBL" id="KI635763">
    <property type="protein sequence ID" value="ETB60232.1"/>
    <property type="molecule type" value="Genomic_DNA"/>
</dbReference>
<protein>
    <submittedName>
        <fullName evidence="3">Uncharacterized protein</fullName>
    </submittedName>
</protein>
<feature type="compositionally biased region" description="Basic and acidic residues" evidence="1">
    <location>
        <begin position="698"/>
        <end position="727"/>
    </location>
</feature>
<feature type="transmembrane region" description="Helical" evidence="2">
    <location>
        <begin position="1863"/>
        <end position="1879"/>
    </location>
</feature>
<sequence length="2171" mass="259719">MYGVRTETLRAESSSKYLVEKLKGLKKSEIRKEIINNIQYYIGILSNMNLKDIQNENYKLIYIILESISENELTVEIMILDKIFNSLNLKIILEKNNNIKLKNINNILYLINKYDHVHINPTNLFNCMFESVIILIETFYNNKINVNYKKTNYTLAKEPNREHIETGEDDAEYEEDEEDEEDGTEDDTEDDVDDAEDGTEDDTEDDVDDAEDGTEDDVEDDEDDTEDDEDDAECDDEQLVGKKRKERNMSYKNAASIKFSKEASFCKKRKIENEKGYERNQNIPYNLYNVKKIYEYIIYVNNIFSLYLKSTKLITNDIKIYAFYNNLFGLYSCIYDYIEELSIMKKKYNNKKMCNIVINNLYILKDNIKKMIIINFENINYNYFKNQYTEYLNKKYKLNINYKYFNFGESEKIFEIIYLIINKISNNKPCFLYDGQNKKINCSINLNKNKKEKIQYFFENDYDLNQKHKFLNIHKIKGCIKILIYIIKILIAKSENFHSLYIQNFFLLFILIPHFQQNIYTNKIVKNEYFKLFNTDKINLNDQKDNNPSPTKLENCKNGDNCKNCKNCKNGEKCKNCKKLEDQQADDTTLRRKENRIILSKKEDEYFENIKIKIPKAYYDFDNTIYYISDKEVYSNIIIIIEYSKLIFKFLYYLNKKVDIKKDTYLSYNLLYFVKYIFESALNSLMDANKSNNIGSLREIDPTNKTDHDPTSKTDHDPTNKTDHDSTHFNKKYGKIYIKGKPHVIFYNNNLKEIFSTCTSLTNKYYKSDEKKNDKNNTNNIVAKIFTLKLNEKKKIQIKNIAHINYLIYLCQTNLFNIIYINIKTHKVVFFTLFSFIKQVTTSNKYSNINKNNIISGLITINKHQNAQNFQNSQNAQNSQNIVYCFNDYIIKNILNIYINVFKFEDFFKFVYIYSGGHYNSKKNKYRIINFFLNPIFINVIKNNMNKLIDQSVDLFQYFIKIYESYINEFNILLERIISLIKSNNITSNNTIFQVHTHTHTHTQNMKSLEENENGSIKKHEWTYQSMFINIETLEYIICCYMKSINKGNISDIFLNFIEKILALYLKKKNNIVIFYEQVRGNLIDKRIYNYEYSIYIYIFFLYNISRLTTFSLLNNKSKDSKKMQENQNVKNKLCAIISLLQNCFTNIEAIYNHSVNEGNIRNFFDILHLILETLFFYIHFAEFGLLDKKRLLDNLVIVTNILKKNALENYKYIMKKRICNVICYFFIYNYPYLCKIFQGDKDFEELYMNFIRILYIDINIIKTHYNYKIFIYFINNIQENRKLYELFSELFILHAILIIKNCNSNFNLNSIVDKENDNNNINEANYIFYAKMLIKKNEQFIYQNDWYEQFNLKKKIMLAINKKLDETENSSNNNNDENENENYKEYNNYTNFKNNMMKIFYNNMKNDIKTEIKIFSDQLIRKSINKSIDQKSLIFLTGIFTAFNDIKGMERNIYTLLSTILENYNYYNIYYEQVLINILNCYIKHLHKINLQEQNKLSNSIFIKLSFYVFIIEKQRIIANKKNSFRNNNLLAMKLFFHIFFINIAKNNKIRLSDDKERDINLEEKKNNTDQTSEINVSCNSIDISKNEEENKTDKHKNVDKILIKNENIKIYFIFFINYFILIYDKISKENEENDVPNINDEDIAHLTNLMFEAIPKEKIEENKICNNNNNHQNFEIDELITKLKEFIIKLLNDNRKEMLKLNGFFLELIEFIFLSFIIDHGVLKYNTNENVHKIINMFKSFNIKEIFCSVQAEYKTFVSTIFVFNLFNFENTKIKEIIDIENEEQNKKECIIVYDFLFNYNKILVECQEINSVLVCLKFNDIIKNIFNLINFTNDDVKNILEYIYQKINDLYIKEKEIKKILYFSNIHIIALIFIYTNNPQFVSHVISLEKKLDSLISFTNIYFSFLKYINHILDSKQIFHNPHIFFLLSHLIYKLSQLFVFFFIKMKVSSKNNRYSSLFVFVTNYCSLIIRALGLLKKQISQINDKENDKLENVFMTHFYIINNSNMFEKNKFYLYLISHQLFTILYEFFNIQINEKMKNSHKTIIEIVKKSGYGINFFCSYIDSVLYLDSRVNKLLLRNANSFVQLLKKNKEIINLSKIVYPILIKIIDIYDILVKKNTMDEDKYEEKKALKNIFQIIFSLLDESSTQLCYSCLNENKRNIFNFLSN</sequence>
<feature type="transmembrane region" description="Helical" evidence="2">
    <location>
        <begin position="1959"/>
        <end position="1979"/>
    </location>
</feature>
<evidence type="ECO:0000256" key="2">
    <source>
        <dbReference type="SAM" id="Phobius"/>
    </source>
</evidence>
<evidence type="ECO:0000313" key="3">
    <source>
        <dbReference type="EMBL" id="ETB60232.1"/>
    </source>
</evidence>
<keyword evidence="4" id="KW-1185">Reference proteome</keyword>
<keyword evidence="2" id="KW-1133">Transmembrane helix</keyword>
<feature type="region of interest" description="Disordered" evidence="1">
    <location>
        <begin position="159"/>
        <end position="240"/>
    </location>
</feature>
<feature type="transmembrane region" description="Helical" evidence="2">
    <location>
        <begin position="1706"/>
        <end position="1725"/>
    </location>
</feature>
<evidence type="ECO:0000313" key="4">
    <source>
        <dbReference type="Proteomes" id="UP000018538"/>
    </source>
</evidence>
<evidence type="ECO:0000256" key="1">
    <source>
        <dbReference type="SAM" id="MobiDB-lite"/>
    </source>
</evidence>
<name>V7PN97_PLAYE</name>